<keyword evidence="3" id="KW-1185">Reference proteome</keyword>
<dbReference type="InterPro" id="IPR001810">
    <property type="entry name" value="F-box_dom"/>
</dbReference>
<dbReference type="SUPFAM" id="SSF81383">
    <property type="entry name" value="F-box domain"/>
    <property type="match status" value="1"/>
</dbReference>
<dbReference type="PROSITE" id="PS50181">
    <property type="entry name" value="FBOX"/>
    <property type="match status" value="1"/>
</dbReference>
<protein>
    <recommendedName>
        <fullName evidence="1">F-box domain-containing protein</fullName>
    </recommendedName>
</protein>
<name>A0A8H4KVZ7_9HYPO</name>
<dbReference type="Proteomes" id="UP000605986">
    <property type="component" value="Unassembled WGS sequence"/>
</dbReference>
<feature type="domain" description="F-box" evidence="1">
    <location>
        <begin position="1"/>
        <end position="51"/>
    </location>
</feature>
<evidence type="ECO:0000313" key="2">
    <source>
        <dbReference type="EMBL" id="KAF4456669.1"/>
    </source>
</evidence>
<evidence type="ECO:0000313" key="3">
    <source>
        <dbReference type="Proteomes" id="UP000605986"/>
    </source>
</evidence>
<dbReference type="AlphaFoldDB" id="A0A8H4KVZ7"/>
<sequence length="480" mass="54549">MAHFFDLPDEIVQRIFELLLPSRVSLRNIGRLSRRFTNVTSPLLVREWANRRGFISDPCIQRLALHLLRYPNLRKHVKILDLNVLTPISLHVAVLNELNAESLAALAEAAAQDVVLPPGLLSILCQQIRQGCEDAIAVLVLAWSTKLTHLSITVEEGRDLMTLRFIKQAVCRLRDDTIETAELLPLSQVRHIVFRGPGSGRSVAMKYVTPFFHLPNIESLETYGLRDGQFAQPDNSTMQGDQDDNYALPFPAGTSTVKDIIISQAQSLGDGFSPFISTSRELRKLVILMDVHESFGSSPEQKDLARIIRKHKDSLKQLELYISPERNQRNACSVYPRLDYSSLLQKSFQHLSQVWRLSIAMTDLFELRTHERVNPIRIALGRIPPSIKHIKTRCPCFIDKWYLETMLIQPYFVGFIELLEQAGPEGRFRDLKVLDLSETFVNDPSSHYISTIKLLGKSHGIQVLLHETLQEPSDEDEDCS</sequence>
<organism evidence="2 3">
    <name type="scientific">Fusarium austroafricanum</name>
    <dbReference type="NCBI Taxonomy" id="2364996"/>
    <lineage>
        <taxon>Eukaryota</taxon>
        <taxon>Fungi</taxon>
        <taxon>Dikarya</taxon>
        <taxon>Ascomycota</taxon>
        <taxon>Pezizomycotina</taxon>
        <taxon>Sordariomycetes</taxon>
        <taxon>Hypocreomycetidae</taxon>
        <taxon>Hypocreales</taxon>
        <taxon>Nectriaceae</taxon>
        <taxon>Fusarium</taxon>
        <taxon>Fusarium concolor species complex</taxon>
    </lineage>
</organism>
<gene>
    <name evidence="2" type="ORF">F53441_1225</name>
</gene>
<accession>A0A8H4KVZ7</accession>
<comment type="caution">
    <text evidence="2">The sequence shown here is derived from an EMBL/GenBank/DDBJ whole genome shotgun (WGS) entry which is preliminary data.</text>
</comment>
<evidence type="ECO:0000259" key="1">
    <source>
        <dbReference type="PROSITE" id="PS50181"/>
    </source>
</evidence>
<dbReference type="OrthoDB" id="5104176at2759"/>
<proteinExistence type="predicted"/>
<reference evidence="2" key="1">
    <citation type="submission" date="2020-01" db="EMBL/GenBank/DDBJ databases">
        <title>Identification and distribution of gene clusters putatively required for synthesis of sphingolipid metabolism inhibitors in phylogenetically diverse species of the filamentous fungus Fusarium.</title>
        <authorList>
            <person name="Kim H.-S."/>
            <person name="Busman M."/>
            <person name="Brown D.W."/>
            <person name="Divon H."/>
            <person name="Uhlig S."/>
            <person name="Proctor R.H."/>
        </authorList>
    </citation>
    <scope>NUCLEOTIDE SEQUENCE</scope>
    <source>
        <strain evidence="2">NRRL 53441</strain>
    </source>
</reference>
<dbReference type="InterPro" id="IPR036047">
    <property type="entry name" value="F-box-like_dom_sf"/>
</dbReference>
<dbReference type="EMBL" id="JAADJG010000048">
    <property type="protein sequence ID" value="KAF4456669.1"/>
    <property type="molecule type" value="Genomic_DNA"/>
</dbReference>